<protein>
    <submittedName>
        <fullName evidence="2">Uncharacterized protein</fullName>
    </submittedName>
</protein>
<dbReference type="EMBL" id="JAUTDP010000007">
    <property type="protein sequence ID" value="KAK3397894.1"/>
    <property type="molecule type" value="Genomic_DNA"/>
</dbReference>
<name>A0AAE0PDB7_SORBR</name>
<comment type="caution">
    <text evidence="2">The sequence shown here is derived from an EMBL/GenBank/DDBJ whole genome shotgun (WGS) entry which is preliminary data.</text>
</comment>
<accession>A0AAE0PDB7</accession>
<dbReference type="AlphaFoldDB" id="A0AAE0PDB7"/>
<proteinExistence type="predicted"/>
<dbReference type="Proteomes" id="UP001281003">
    <property type="component" value="Unassembled WGS sequence"/>
</dbReference>
<reference evidence="2" key="1">
    <citation type="journal article" date="2023" name="Mol. Phylogenet. Evol.">
        <title>Genome-scale phylogeny and comparative genomics of the fungal order Sordariales.</title>
        <authorList>
            <person name="Hensen N."/>
            <person name="Bonometti L."/>
            <person name="Westerberg I."/>
            <person name="Brannstrom I.O."/>
            <person name="Guillou S."/>
            <person name="Cros-Aarteil S."/>
            <person name="Calhoun S."/>
            <person name="Haridas S."/>
            <person name="Kuo A."/>
            <person name="Mondo S."/>
            <person name="Pangilinan J."/>
            <person name="Riley R."/>
            <person name="LaButti K."/>
            <person name="Andreopoulos B."/>
            <person name="Lipzen A."/>
            <person name="Chen C."/>
            <person name="Yan M."/>
            <person name="Daum C."/>
            <person name="Ng V."/>
            <person name="Clum A."/>
            <person name="Steindorff A."/>
            <person name="Ohm R.A."/>
            <person name="Martin F."/>
            <person name="Silar P."/>
            <person name="Natvig D.O."/>
            <person name="Lalanne C."/>
            <person name="Gautier V."/>
            <person name="Ament-Velasquez S.L."/>
            <person name="Kruys A."/>
            <person name="Hutchinson M.I."/>
            <person name="Powell A.J."/>
            <person name="Barry K."/>
            <person name="Miller A.N."/>
            <person name="Grigoriev I.V."/>
            <person name="Debuchy R."/>
            <person name="Gladieux P."/>
            <person name="Hiltunen Thoren M."/>
            <person name="Johannesson H."/>
        </authorList>
    </citation>
    <scope>NUCLEOTIDE SEQUENCE</scope>
    <source>
        <strain evidence="2">FGSC 1904</strain>
    </source>
</reference>
<organism evidence="2 3">
    <name type="scientific">Sordaria brevicollis</name>
    <dbReference type="NCBI Taxonomy" id="83679"/>
    <lineage>
        <taxon>Eukaryota</taxon>
        <taxon>Fungi</taxon>
        <taxon>Dikarya</taxon>
        <taxon>Ascomycota</taxon>
        <taxon>Pezizomycotina</taxon>
        <taxon>Sordariomycetes</taxon>
        <taxon>Sordariomycetidae</taxon>
        <taxon>Sordariales</taxon>
        <taxon>Sordariaceae</taxon>
        <taxon>Sordaria</taxon>
    </lineage>
</organism>
<evidence type="ECO:0000313" key="2">
    <source>
        <dbReference type="EMBL" id="KAK3397894.1"/>
    </source>
</evidence>
<keyword evidence="3" id="KW-1185">Reference proteome</keyword>
<feature type="region of interest" description="Disordered" evidence="1">
    <location>
        <begin position="24"/>
        <end position="100"/>
    </location>
</feature>
<reference evidence="2" key="2">
    <citation type="submission" date="2023-07" db="EMBL/GenBank/DDBJ databases">
        <authorList>
            <consortium name="Lawrence Berkeley National Laboratory"/>
            <person name="Haridas S."/>
            <person name="Hensen N."/>
            <person name="Bonometti L."/>
            <person name="Westerberg I."/>
            <person name="Brannstrom I.O."/>
            <person name="Guillou S."/>
            <person name="Cros-Aarteil S."/>
            <person name="Calhoun S."/>
            <person name="Kuo A."/>
            <person name="Mondo S."/>
            <person name="Pangilinan J."/>
            <person name="Riley R."/>
            <person name="LaButti K."/>
            <person name="Andreopoulos B."/>
            <person name="Lipzen A."/>
            <person name="Chen C."/>
            <person name="Yanf M."/>
            <person name="Daum C."/>
            <person name="Ng V."/>
            <person name="Clum A."/>
            <person name="Steindorff A."/>
            <person name="Ohm R."/>
            <person name="Martin F."/>
            <person name="Silar P."/>
            <person name="Natvig D."/>
            <person name="Lalanne C."/>
            <person name="Gautier V."/>
            <person name="Ament-velasquez S.L."/>
            <person name="Kruys A."/>
            <person name="Hutchinson M.I."/>
            <person name="Powell A.J."/>
            <person name="Barry K."/>
            <person name="Miller A.N."/>
            <person name="Grigoriev I.V."/>
            <person name="Debuchy R."/>
            <person name="Gladieux P."/>
            <person name="Thoren M.H."/>
            <person name="Johannesson H."/>
        </authorList>
    </citation>
    <scope>NUCLEOTIDE SEQUENCE</scope>
    <source>
        <strain evidence="2">FGSC 1904</strain>
    </source>
</reference>
<sequence length="100" mass="10612">MSRLSTCSEKYKPMYASPALAAAAAAAASLDVPRPPSMPPAQDGRGKVQGQGQGGASRGQDRESRATDRTEPMTLVEVTVSISQKRTKGRPPAESGRRWN</sequence>
<feature type="compositionally biased region" description="Basic and acidic residues" evidence="1">
    <location>
        <begin position="59"/>
        <end position="71"/>
    </location>
</feature>
<feature type="compositionally biased region" description="Gly residues" evidence="1">
    <location>
        <begin position="47"/>
        <end position="57"/>
    </location>
</feature>
<evidence type="ECO:0000313" key="3">
    <source>
        <dbReference type="Proteomes" id="UP001281003"/>
    </source>
</evidence>
<evidence type="ECO:0000256" key="1">
    <source>
        <dbReference type="SAM" id="MobiDB-lite"/>
    </source>
</evidence>
<gene>
    <name evidence="2" type="ORF">B0T20DRAFT_393688</name>
</gene>